<feature type="compositionally biased region" description="Polar residues" evidence="9">
    <location>
        <begin position="88"/>
        <end position="97"/>
    </location>
</feature>
<dbReference type="Proteomes" id="UP000822688">
    <property type="component" value="Chromosome 2"/>
</dbReference>
<feature type="transmembrane region" description="Helical" evidence="8">
    <location>
        <begin position="196"/>
        <end position="222"/>
    </location>
</feature>
<feature type="transmembrane region" description="Helical" evidence="8">
    <location>
        <begin position="16"/>
        <end position="36"/>
    </location>
</feature>
<evidence type="ECO:0000313" key="11">
    <source>
        <dbReference type="EMBL" id="KAG0585966.1"/>
    </source>
</evidence>
<keyword evidence="12" id="KW-1185">Reference proteome</keyword>
<keyword evidence="5 8" id="KW-1133">Transmembrane helix</keyword>
<feature type="compositionally biased region" description="Basic and acidic residues" evidence="9">
    <location>
        <begin position="74"/>
        <end position="87"/>
    </location>
</feature>
<sequence length="703" mass="76328">MRNHGWQPPFHPLQTVAIAVFCALAFSFYVFFAPFLGTETLKFVIIGLFTPLVGAVFILYITCTWIDPADPGVHRSHEKYSPKKEETGSGTDGQPSEQGKKSIKTILEEGPEDNLEPPEANEKSALRLLADKSCCKGQQEPGEKSPDEEVLYCSICDADISAHSKHCRACDKCVHGFDHHCRWLNNCVGTRNYKPFVALMVSCLLMLILEWAVGIVVLVRCFRDATEFNQEIVDKLGSSFPRVAFIVVLIFLTLLALLATAPLTQLFCFHLILMQKGITTYDYILAVREENQEFLEETGGLSSTTSPATSTDTAFSGYNSHSSAGGRRIVFCTPPRMFVDQDQTIMALSDLEVGVGKTGGGKIIDAKSQQRPSGVGLNPFKLARVTTEDATRAAARARAKSSILLPNRPGTAVQDANVHSDSGFQSSSGSEIRLAGSRRSHKKRNVPGLPSDMFSKTKQDRVSPLGSEDADTPNLDSSIEGLPQLPLEPRSPYRPSPGNDPYSGDPRASFPPPAPAPRFPGQVRPEDSVTQLSSSAEVMRISVNSDGYEASCGESGDETSEAVGLSESWTQDSWKKVTGNPVSVGIKEENNKPWVASFNVQNVQGSPGGQSISSGSRVEANVLKANPELQRARMHTSSPTVYEDSPLPSDFMTDDATTSAGETPDRGTSTYFYGVPSSEPPNRRLTNVVFAPRSGLYRTTGDP</sequence>
<dbReference type="EMBL" id="CM026422">
    <property type="protein sequence ID" value="KAG0585966.1"/>
    <property type="molecule type" value="Genomic_DNA"/>
</dbReference>
<evidence type="ECO:0000256" key="8">
    <source>
        <dbReference type="RuleBase" id="RU079119"/>
    </source>
</evidence>
<dbReference type="GO" id="GO:0005794">
    <property type="term" value="C:Golgi apparatus"/>
    <property type="evidence" value="ECO:0007669"/>
    <property type="project" value="TreeGrafter"/>
</dbReference>
<feature type="region of interest" description="Disordered" evidence="9">
    <location>
        <begin position="405"/>
        <end position="534"/>
    </location>
</feature>
<dbReference type="GO" id="GO:0005783">
    <property type="term" value="C:endoplasmic reticulum"/>
    <property type="evidence" value="ECO:0007669"/>
    <property type="project" value="TreeGrafter"/>
</dbReference>
<keyword evidence="3 8" id="KW-0808">Transferase</keyword>
<feature type="domain" description="Palmitoyltransferase DHHC" evidence="10">
    <location>
        <begin position="151"/>
        <end position="284"/>
    </location>
</feature>
<gene>
    <name evidence="11" type="ORF">KC19_2G052700</name>
</gene>
<feature type="compositionally biased region" description="Basic residues" evidence="9">
    <location>
        <begin position="436"/>
        <end position="445"/>
    </location>
</feature>
<dbReference type="GO" id="GO:0016020">
    <property type="term" value="C:membrane"/>
    <property type="evidence" value="ECO:0007669"/>
    <property type="project" value="UniProtKB-SubCell"/>
</dbReference>
<dbReference type="GO" id="GO:0019706">
    <property type="term" value="F:protein-cysteine S-palmitoyltransferase activity"/>
    <property type="evidence" value="ECO:0007669"/>
    <property type="project" value="UniProtKB-EC"/>
</dbReference>
<feature type="compositionally biased region" description="Pro residues" evidence="9">
    <location>
        <begin position="509"/>
        <end position="518"/>
    </location>
</feature>
<protein>
    <recommendedName>
        <fullName evidence="8">S-acyltransferase</fullName>
        <ecNumber evidence="8">2.3.1.225</ecNumber>
    </recommendedName>
    <alternativeName>
        <fullName evidence="8">Palmitoyltransferase</fullName>
    </alternativeName>
</protein>
<keyword evidence="6 8" id="KW-0472">Membrane</keyword>
<feature type="region of interest" description="Disordered" evidence="9">
    <location>
        <begin position="74"/>
        <end position="101"/>
    </location>
</feature>
<evidence type="ECO:0000256" key="6">
    <source>
        <dbReference type="ARBA" id="ARBA00023136"/>
    </source>
</evidence>
<evidence type="ECO:0000313" key="12">
    <source>
        <dbReference type="Proteomes" id="UP000822688"/>
    </source>
</evidence>
<keyword evidence="4 8" id="KW-0812">Transmembrane</keyword>
<evidence type="ECO:0000256" key="9">
    <source>
        <dbReference type="SAM" id="MobiDB-lite"/>
    </source>
</evidence>
<feature type="transmembrane region" description="Helical" evidence="8">
    <location>
        <begin position="43"/>
        <end position="61"/>
    </location>
</feature>
<evidence type="ECO:0000259" key="10">
    <source>
        <dbReference type="Pfam" id="PF01529"/>
    </source>
</evidence>
<dbReference type="Pfam" id="PF01529">
    <property type="entry name" value="DHHC"/>
    <property type="match status" value="1"/>
</dbReference>
<dbReference type="AlphaFoldDB" id="A0A8T0IT58"/>
<comment type="caution">
    <text evidence="11">The sequence shown here is derived from an EMBL/GenBank/DDBJ whole genome shotgun (WGS) entry which is preliminary data.</text>
</comment>
<name>A0A8T0IT58_CERPU</name>
<evidence type="ECO:0000256" key="4">
    <source>
        <dbReference type="ARBA" id="ARBA00022692"/>
    </source>
</evidence>
<dbReference type="GO" id="GO:0006612">
    <property type="term" value="P:protein targeting to membrane"/>
    <property type="evidence" value="ECO:0007669"/>
    <property type="project" value="TreeGrafter"/>
</dbReference>
<feature type="compositionally biased region" description="Low complexity" evidence="9">
    <location>
        <begin position="420"/>
        <end position="430"/>
    </location>
</feature>
<feature type="transmembrane region" description="Helical" evidence="8">
    <location>
        <begin position="243"/>
        <end position="263"/>
    </location>
</feature>
<evidence type="ECO:0000256" key="2">
    <source>
        <dbReference type="ARBA" id="ARBA00008574"/>
    </source>
</evidence>
<feature type="region of interest" description="Disordered" evidence="9">
    <location>
        <begin position="631"/>
        <end position="685"/>
    </location>
</feature>
<evidence type="ECO:0000256" key="7">
    <source>
        <dbReference type="ARBA" id="ARBA00023315"/>
    </source>
</evidence>
<comment type="subcellular location">
    <subcellularLocation>
        <location evidence="1">Membrane</location>
        <topology evidence="1">Multi-pass membrane protein</topology>
    </subcellularLocation>
</comment>
<proteinExistence type="inferred from homology"/>
<evidence type="ECO:0000256" key="1">
    <source>
        <dbReference type="ARBA" id="ARBA00004141"/>
    </source>
</evidence>
<reference evidence="11" key="1">
    <citation type="submission" date="2020-06" db="EMBL/GenBank/DDBJ databases">
        <title>WGS assembly of Ceratodon purpureus strain R40.</title>
        <authorList>
            <person name="Carey S.B."/>
            <person name="Jenkins J."/>
            <person name="Shu S."/>
            <person name="Lovell J.T."/>
            <person name="Sreedasyam A."/>
            <person name="Maumus F."/>
            <person name="Tiley G.P."/>
            <person name="Fernandez-Pozo N."/>
            <person name="Barry K."/>
            <person name="Chen C."/>
            <person name="Wang M."/>
            <person name="Lipzen A."/>
            <person name="Daum C."/>
            <person name="Saski C.A."/>
            <person name="Payton A.C."/>
            <person name="Mcbreen J.C."/>
            <person name="Conrad R.E."/>
            <person name="Kollar L.M."/>
            <person name="Olsson S."/>
            <person name="Huttunen S."/>
            <person name="Landis J.B."/>
            <person name="Wickett N.J."/>
            <person name="Johnson M.G."/>
            <person name="Rensing S.A."/>
            <person name="Grimwood J."/>
            <person name="Schmutz J."/>
            <person name="Mcdaniel S.F."/>
        </authorList>
    </citation>
    <scope>NUCLEOTIDE SEQUENCE</scope>
    <source>
        <strain evidence="11">R40</strain>
    </source>
</reference>
<evidence type="ECO:0000256" key="3">
    <source>
        <dbReference type="ARBA" id="ARBA00022679"/>
    </source>
</evidence>
<feature type="region of interest" description="Disordered" evidence="9">
    <location>
        <begin position="548"/>
        <end position="568"/>
    </location>
</feature>
<accession>A0A8T0IT58</accession>
<dbReference type="EMBL" id="CM026422">
    <property type="protein sequence ID" value="KAG0585963.1"/>
    <property type="molecule type" value="Genomic_DNA"/>
</dbReference>
<comment type="similarity">
    <text evidence="2 8">Belongs to the DHHC palmitoyltransferase family.</text>
</comment>
<evidence type="ECO:0000256" key="5">
    <source>
        <dbReference type="ARBA" id="ARBA00022989"/>
    </source>
</evidence>
<dbReference type="PANTHER" id="PTHR22883">
    <property type="entry name" value="ZINC FINGER DHHC DOMAIN CONTAINING PROTEIN"/>
    <property type="match status" value="1"/>
</dbReference>
<dbReference type="PANTHER" id="PTHR22883:SF265">
    <property type="entry name" value="PROTEIN S-ACYLTRANSFERASE 22-RELATED"/>
    <property type="match status" value="1"/>
</dbReference>
<dbReference type="EMBL" id="CM026422">
    <property type="protein sequence ID" value="KAG0585962.1"/>
    <property type="molecule type" value="Genomic_DNA"/>
</dbReference>
<comment type="domain">
    <text evidence="8">The DHHC domain is required for palmitoyltransferase activity.</text>
</comment>
<dbReference type="InterPro" id="IPR001594">
    <property type="entry name" value="Palmitoyltrfase_DHHC"/>
</dbReference>
<keyword evidence="7 8" id="KW-0012">Acyltransferase</keyword>
<dbReference type="EC" id="2.3.1.225" evidence="8"/>
<organism evidence="11 12">
    <name type="scientific">Ceratodon purpureus</name>
    <name type="common">Fire moss</name>
    <name type="synonym">Dicranum purpureum</name>
    <dbReference type="NCBI Taxonomy" id="3225"/>
    <lineage>
        <taxon>Eukaryota</taxon>
        <taxon>Viridiplantae</taxon>
        <taxon>Streptophyta</taxon>
        <taxon>Embryophyta</taxon>
        <taxon>Bryophyta</taxon>
        <taxon>Bryophytina</taxon>
        <taxon>Bryopsida</taxon>
        <taxon>Dicranidae</taxon>
        <taxon>Pseudoditrichales</taxon>
        <taxon>Ditrichaceae</taxon>
        <taxon>Ceratodon</taxon>
    </lineage>
</organism>
<dbReference type="InterPro" id="IPR039859">
    <property type="entry name" value="PFA4/ZDH16/20/ERF2-like"/>
</dbReference>
<dbReference type="PROSITE" id="PS50216">
    <property type="entry name" value="DHHC"/>
    <property type="match status" value="1"/>
</dbReference>
<comment type="catalytic activity">
    <reaction evidence="8">
        <text>L-cysteinyl-[protein] + hexadecanoyl-CoA = S-hexadecanoyl-L-cysteinyl-[protein] + CoA</text>
        <dbReference type="Rhea" id="RHEA:36683"/>
        <dbReference type="Rhea" id="RHEA-COMP:10131"/>
        <dbReference type="Rhea" id="RHEA-COMP:11032"/>
        <dbReference type="ChEBI" id="CHEBI:29950"/>
        <dbReference type="ChEBI" id="CHEBI:57287"/>
        <dbReference type="ChEBI" id="CHEBI:57379"/>
        <dbReference type="ChEBI" id="CHEBI:74151"/>
        <dbReference type="EC" id="2.3.1.225"/>
    </reaction>
</comment>
<feature type="compositionally biased region" description="Polar residues" evidence="9">
    <location>
        <begin position="655"/>
        <end position="671"/>
    </location>
</feature>